<sequence>MVGKRSFAAARKPSKWDRGLSTGVCIVWAWAGSKLIAAPGPFRGWLK</sequence>
<dbReference type="KEGG" id="msil:METEAL_26190"/>
<keyword evidence="2" id="KW-1185">Reference proteome</keyword>
<protein>
    <submittedName>
        <fullName evidence="1">Uncharacterized protein</fullName>
    </submittedName>
</protein>
<name>A0AA48K9U7_9BACT</name>
<reference evidence="2" key="1">
    <citation type="journal article" date="2023" name="Int. J. Syst. Evol. Microbiol.">
        <title>Mesoterricola silvestris gen. nov., sp. nov., Mesoterricola sediminis sp. nov., Geothrix oryzae sp. nov., Geothrix edaphica sp. nov., Geothrix rubra sp. nov., and Geothrix limicola sp. nov., six novel members of Acidobacteriota isolated from soils.</title>
        <authorList>
            <person name="Itoh H."/>
            <person name="Sugisawa Y."/>
            <person name="Mise K."/>
            <person name="Xu Z."/>
            <person name="Kuniyasu M."/>
            <person name="Ushijima N."/>
            <person name="Kawano K."/>
            <person name="Kobayashi E."/>
            <person name="Shiratori Y."/>
            <person name="Masuda Y."/>
            <person name="Senoo K."/>
        </authorList>
    </citation>
    <scope>NUCLEOTIDE SEQUENCE [LARGE SCALE GENOMIC DNA]</scope>
    <source>
        <strain evidence="2">W79</strain>
    </source>
</reference>
<gene>
    <name evidence="1" type="ORF">METEAL_26190</name>
</gene>
<accession>A0AA48K9U7</accession>
<organism evidence="1 2">
    <name type="scientific">Mesoterricola silvestris</name>
    <dbReference type="NCBI Taxonomy" id="2927979"/>
    <lineage>
        <taxon>Bacteria</taxon>
        <taxon>Pseudomonadati</taxon>
        <taxon>Acidobacteriota</taxon>
        <taxon>Holophagae</taxon>
        <taxon>Holophagales</taxon>
        <taxon>Holophagaceae</taxon>
        <taxon>Mesoterricola</taxon>
    </lineage>
</organism>
<dbReference type="EMBL" id="AP027080">
    <property type="protein sequence ID" value="BDU73445.1"/>
    <property type="molecule type" value="Genomic_DNA"/>
</dbReference>
<evidence type="ECO:0000313" key="2">
    <source>
        <dbReference type="Proteomes" id="UP001238179"/>
    </source>
</evidence>
<proteinExistence type="predicted"/>
<dbReference type="Proteomes" id="UP001238179">
    <property type="component" value="Chromosome"/>
</dbReference>
<dbReference type="AlphaFoldDB" id="A0AA48K9U7"/>
<evidence type="ECO:0000313" key="1">
    <source>
        <dbReference type="EMBL" id="BDU73445.1"/>
    </source>
</evidence>